<name>A0A552PIK0_9CHRO</name>
<reference evidence="1 2" key="1">
    <citation type="submission" date="2019-01" db="EMBL/GenBank/DDBJ databases">
        <title>Coherence of Microcystis species and biogeography revealed through population genomics.</title>
        <authorList>
            <person name="Perez-Carrascal O.M."/>
            <person name="Terrat Y."/>
            <person name="Giani A."/>
            <person name="Fortin N."/>
            <person name="Tromas N."/>
            <person name="Shapiro B.J."/>
        </authorList>
    </citation>
    <scope>NUCLEOTIDE SEQUENCE [LARGE SCALE GENOMIC DNA]</scope>
    <source>
        <strain evidence="1">Mp_MB_F_20051200_S9</strain>
    </source>
</reference>
<dbReference type="AlphaFoldDB" id="A0A552PIK0"/>
<sequence>MYYVNCIKYVHTVHINAVHNVLLEQLAATEAVLWSPQTDSAAVQALSELLIAAKGTSNA</sequence>
<dbReference type="Proteomes" id="UP000317165">
    <property type="component" value="Unassembled WGS sequence"/>
</dbReference>
<gene>
    <name evidence="1" type="ORF">EWV53_22185</name>
</gene>
<organism evidence="1 2">
    <name type="scientific">Microcystis panniformis Mp_MB_F_20051200_S9</name>
    <dbReference type="NCBI Taxonomy" id="2486223"/>
    <lineage>
        <taxon>Bacteria</taxon>
        <taxon>Bacillati</taxon>
        <taxon>Cyanobacteriota</taxon>
        <taxon>Cyanophyceae</taxon>
        <taxon>Oscillatoriophycideae</taxon>
        <taxon>Chroococcales</taxon>
        <taxon>Microcystaceae</taxon>
        <taxon>Microcystis</taxon>
    </lineage>
</organism>
<evidence type="ECO:0000313" key="1">
    <source>
        <dbReference type="EMBL" id="TRV56736.1"/>
    </source>
</evidence>
<dbReference type="EMBL" id="SFAC01000266">
    <property type="protein sequence ID" value="TRV56736.1"/>
    <property type="molecule type" value="Genomic_DNA"/>
</dbReference>
<evidence type="ECO:0000313" key="2">
    <source>
        <dbReference type="Proteomes" id="UP000317165"/>
    </source>
</evidence>
<comment type="caution">
    <text evidence="1">The sequence shown here is derived from an EMBL/GenBank/DDBJ whole genome shotgun (WGS) entry which is preliminary data.</text>
</comment>
<proteinExistence type="predicted"/>
<accession>A0A552PIK0</accession>
<protein>
    <submittedName>
        <fullName evidence="1">Uncharacterized protein</fullName>
    </submittedName>
</protein>